<evidence type="ECO:0000259" key="6">
    <source>
        <dbReference type="PROSITE" id="PS51349"/>
    </source>
</evidence>
<protein>
    <recommendedName>
        <fullName evidence="6">FMN hydroxy acid dehydrogenase domain-containing protein</fullName>
    </recommendedName>
</protein>
<evidence type="ECO:0000256" key="3">
    <source>
        <dbReference type="ARBA" id="ARBA00024042"/>
    </source>
</evidence>
<keyword evidence="2" id="KW-0560">Oxidoreductase</keyword>
<dbReference type="GO" id="GO:0010181">
    <property type="term" value="F:FMN binding"/>
    <property type="evidence" value="ECO:0007669"/>
    <property type="project" value="InterPro"/>
</dbReference>
<dbReference type="InterPro" id="IPR037396">
    <property type="entry name" value="FMN_HAD"/>
</dbReference>
<feature type="domain" description="FMN hydroxy acid dehydrogenase" evidence="6">
    <location>
        <begin position="1"/>
        <end position="298"/>
    </location>
</feature>
<dbReference type="EMBL" id="JABSTU010000005">
    <property type="protein sequence ID" value="KAH8029964.1"/>
    <property type="molecule type" value="Genomic_DNA"/>
</dbReference>
<dbReference type="CDD" id="cd02809">
    <property type="entry name" value="alpha_hydroxyacid_oxid_FMN"/>
    <property type="match status" value="1"/>
</dbReference>
<dbReference type="AlphaFoldDB" id="A0A9J6E6K9"/>
<dbReference type="Proteomes" id="UP000821866">
    <property type="component" value="Chromosome 3"/>
</dbReference>
<comment type="caution">
    <text evidence="7">The sequence shown here is derived from an EMBL/GenBank/DDBJ whole genome shotgun (WGS) entry which is preliminary data.</text>
</comment>
<dbReference type="GO" id="GO:0005777">
    <property type="term" value="C:peroxisome"/>
    <property type="evidence" value="ECO:0007669"/>
    <property type="project" value="UniProtKB-ARBA"/>
</dbReference>
<dbReference type="InterPro" id="IPR000262">
    <property type="entry name" value="FMN-dep_DH"/>
</dbReference>
<reference evidence="7" key="1">
    <citation type="journal article" date="2020" name="Cell">
        <title>Large-Scale Comparative Analyses of Tick Genomes Elucidate Their Genetic Diversity and Vector Capacities.</title>
        <authorList>
            <consortium name="Tick Genome and Microbiome Consortium (TIGMIC)"/>
            <person name="Jia N."/>
            <person name="Wang J."/>
            <person name="Shi W."/>
            <person name="Du L."/>
            <person name="Sun Y."/>
            <person name="Zhan W."/>
            <person name="Jiang J.F."/>
            <person name="Wang Q."/>
            <person name="Zhang B."/>
            <person name="Ji P."/>
            <person name="Bell-Sakyi L."/>
            <person name="Cui X.M."/>
            <person name="Yuan T.T."/>
            <person name="Jiang B.G."/>
            <person name="Yang W.F."/>
            <person name="Lam T.T."/>
            <person name="Chang Q.C."/>
            <person name="Ding S.J."/>
            <person name="Wang X.J."/>
            <person name="Zhu J.G."/>
            <person name="Ruan X.D."/>
            <person name="Zhao L."/>
            <person name="Wei J.T."/>
            <person name="Ye R.Z."/>
            <person name="Que T.C."/>
            <person name="Du C.H."/>
            <person name="Zhou Y.H."/>
            <person name="Cheng J.X."/>
            <person name="Dai P.F."/>
            <person name="Guo W.B."/>
            <person name="Han X.H."/>
            <person name="Huang E.J."/>
            <person name="Li L.F."/>
            <person name="Wei W."/>
            <person name="Gao Y.C."/>
            <person name="Liu J.Z."/>
            <person name="Shao H.Z."/>
            <person name="Wang X."/>
            <person name="Wang C.C."/>
            <person name="Yang T.C."/>
            <person name="Huo Q.B."/>
            <person name="Li W."/>
            <person name="Chen H.Y."/>
            <person name="Chen S.E."/>
            <person name="Zhou L.G."/>
            <person name="Ni X.B."/>
            <person name="Tian J.H."/>
            <person name="Sheng Y."/>
            <person name="Liu T."/>
            <person name="Pan Y.S."/>
            <person name="Xia L.Y."/>
            <person name="Li J."/>
            <person name="Zhao F."/>
            <person name="Cao W.C."/>
        </authorList>
    </citation>
    <scope>NUCLEOTIDE SEQUENCE</scope>
    <source>
        <strain evidence="7">Rmic-2018</strain>
    </source>
</reference>
<dbReference type="InterPro" id="IPR012133">
    <property type="entry name" value="Alpha-hydoxy_acid_DH_FMN"/>
</dbReference>
<proteinExistence type="inferred from homology"/>
<dbReference type="GO" id="GO:0003973">
    <property type="term" value="F:(S)-2-hydroxy-acid oxidase activity"/>
    <property type="evidence" value="ECO:0007669"/>
    <property type="project" value="UniProtKB-EC"/>
</dbReference>
<organism evidence="7 8">
    <name type="scientific">Rhipicephalus microplus</name>
    <name type="common">Cattle tick</name>
    <name type="synonym">Boophilus microplus</name>
    <dbReference type="NCBI Taxonomy" id="6941"/>
    <lineage>
        <taxon>Eukaryota</taxon>
        <taxon>Metazoa</taxon>
        <taxon>Ecdysozoa</taxon>
        <taxon>Arthropoda</taxon>
        <taxon>Chelicerata</taxon>
        <taxon>Arachnida</taxon>
        <taxon>Acari</taxon>
        <taxon>Parasitiformes</taxon>
        <taxon>Ixodida</taxon>
        <taxon>Ixodoidea</taxon>
        <taxon>Ixodidae</taxon>
        <taxon>Rhipicephalinae</taxon>
        <taxon>Rhipicephalus</taxon>
        <taxon>Boophilus</taxon>
    </lineage>
</organism>
<evidence type="ECO:0000313" key="8">
    <source>
        <dbReference type="Proteomes" id="UP000821866"/>
    </source>
</evidence>
<comment type="similarity">
    <text evidence="3">Belongs to the FMN-dependent alpha-hydroxy acid dehydrogenase family.</text>
</comment>
<dbReference type="PROSITE" id="PS51349">
    <property type="entry name" value="FMN_HYDROXY_ACID_DH_2"/>
    <property type="match status" value="1"/>
</dbReference>
<evidence type="ECO:0000313" key="7">
    <source>
        <dbReference type="EMBL" id="KAH8029964.1"/>
    </source>
</evidence>
<name>A0A9J6E6K9_RHIMP</name>
<comment type="catalytic activity">
    <reaction evidence="4">
        <text>a (2S)-2-hydroxycarboxylate + O2 = a 2-oxocarboxylate + H2O2</text>
        <dbReference type="Rhea" id="RHEA:16789"/>
        <dbReference type="ChEBI" id="CHEBI:15379"/>
        <dbReference type="ChEBI" id="CHEBI:16240"/>
        <dbReference type="ChEBI" id="CHEBI:35179"/>
        <dbReference type="ChEBI" id="CHEBI:58123"/>
        <dbReference type="EC" id="1.1.3.15"/>
    </reaction>
    <physiologicalReaction direction="left-to-right" evidence="4">
        <dbReference type="Rhea" id="RHEA:16790"/>
    </physiologicalReaction>
</comment>
<evidence type="ECO:0000256" key="1">
    <source>
        <dbReference type="ARBA" id="ARBA00001917"/>
    </source>
</evidence>
<evidence type="ECO:0000256" key="5">
    <source>
        <dbReference type="ARBA" id="ARBA00029327"/>
    </source>
</evidence>
<comment type="catalytic activity">
    <reaction evidence="5">
        <text>2-hydroxyoctanoate + O2 = 2-oxooctanoate + H2O2</text>
        <dbReference type="Rhea" id="RHEA:67940"/>
        <dbReference type="ChEBI" id="CHEBI:15379"/>
        <dbReference type="ChEBI" id="CHEBI:16240"/>
        <dbReference type="ChEBI" id="CHEBI:133514"/>
        <dbReference type="ChEBI" id="CHEBI:176689"/>
    </reaction>
    <physiologicalReaction direction="left-to-right" evidence="5">
        <dbReference type="Rhea" id="RHEA:67941"/>
    </physiologicalReaction>
</comment>
<dbReference type="SUPFAM" id="SSF51395">
    <property type="entry name" value="FMN-linked oxidoreductases"/>
    <property type="match status" value="1"/>
</dbReference>
<accession>A0A9J6E6K9</accession>
<dbReference type="PANTHER" id="PTHR10578">
    <property type="entry name" value="S -2-HYDROXY-ACID OXIDASE-RELATED"/>
    <property type="match status" value="1"/>
</dbReference>
<comment type="cofactor">
    <cofactor evidence="1">
        <name>FMN</name>
        <dbReference type="ChEBI" id="CHEBI:58210"/>
    </cofactor>
</comment>
<dbReference type="VEuPathDB" id="VectorBase:LOC119163120"/>
<dbReference type="Pfam" id="PF01070">
    <property type="entry name" value="FMN_dh"/>
    <property type="match status" value="1"/>
</dbReference>
<sequence length="354" mass="38825">MHPLTSSIKKNTYDYVMEKLPHHLKVALFHPDTAAEDAGTVMILSSFSTVSLEDVRAAAPACLLWQQTYIFRDRTITQSLVERAAARGFSAIVVTADSPVYGDGVQRHAYAYDLRRGLSFANVEAAVPNGFKACKTRDEYTCLLDPLPSATWDDIEWLRSLSKLPVVVKGVLTAEAALAAHRHGAAAVIVSNHGGRQLDGTPATIDVLPEVVAAVGNKMEVYLDSGVRTGADVVKALALGARMVFVGRPVLWGLAYDGKQGVDKVFQILRQELERTMQLIEMLDLYKIKSNVEWTSWQANGGGNLANHWVFANRCPLYGERHVVLGGIYNYDIHSAHWLSNKAALKLTLPKISA</sequence>
<keyword evidence="8" id="KW-1185">Reference proteome</keyword>
<dbReference type="PROSITE" id="PS00557">
    <property type="entry name" value="FMN_HYDROXY_ACID_DH_1"/>
    <property type="match status" value="1"/>
</dbReference>
<evidence type="ECO:0000256" key="4">
    <source>
        <dbReference type="ARBA" id="ARBA00029325"/>
    </source>
</evidence>
<dbReference type="Gene3D" id="3.20.20.70">
    <property type="entry name" value="Aldolase class I"/>
    <property type="match status" value="1"/>
</dbReference>
<gene>
    <name evidence="7" type="ORF">HPB51_006170</name>
</gene>
<dbReference type="InterPro" id="IPR008259">
    <property type="entry name" value="FMN_hydac_DH_AS"/>
</dbReference>
<evidence type="ECO:0000256" key="2">
    <source>
        <dbReference type="ARBA" id="ARBA00023002"/>
    </source>
</evidence>
<dbReference type="PANTHER" id="PTHR10578:SF146">
    <property type="entry name" value="OXIDASE, PUTATIVE-RELATED"/>
    <property type="match status" value="1"/>
</dbReference>
<dbReference type="InterPro" id="IPR013785">
    <property type="entry name" value="Aldolase_TIM"/>
</dbReference>
<reference evidence="7" key="2">
    <citation type="submission" date="2021-09" db="EMBL/GenBank/DDBJ databases">
        <authorList>
            <person name="Jia N."/>
            <person name="Wang J."/>
            <person name="Shi W."/>
            <person name="Du L."/>
            <person name="Sun Y."/>
            <person name="Zhan W."/>
            <person name="Jiang J."/>
            <person name="Wang Q."/>
            <person name="Zhang B."/>
            <person name="Ji P."/>
            <person name="Sakyi L.B."/>
            <person name="Cui X."/>
            <person name="Yuan T."/>
            <person name="Jiang B."/>
            <person name="Yang W."/>
            <person name="Lam T.T.-Y."/>
            <person name="Chang Q."/>
            <person name="Ding S."/>
            <person name="Wang X."/>
            <person name="Zhu J."/>
            <person name="Ruan X."/>
            <person name="Zhao L."/>
            <person name="Wei J."/>
            <person name="Que T."/>
            <person name="Du C."/>
            <person name="Cheng J."/>
            <person name="Dai P."/>
            <person name="Han X."/>
            <person name="Huang E."/>
            <person name="Gao Y."/>
            <person name="Liu J."/>
            <person name="Shao H."/>
            <person name="Ye R."/>
            <person name="Li L."/>
            <person name="Wei W."/>
            <person name="Wang X."/>
            <person name="Wang C."/>
            <person name="Huo Q."/>
            <person name="Li W."/>
            <person name="Guo W."/>
            <person name="Chen H."/>
            <person name="Chen S."/>
            <person name="Zhou L."/>
            <person name="Zhou L."/>
            <person name="Ni X."/>
            <person name="Tian J."/>
            <person name="Zhou Y."/>
            <person name="Sheng Y."/>
            <person name="Liu T."/>
            <person name="Pan Y."/>
            <person name="Xia L."/>
            <person name="Li J."/>
            <person name="Zhao F."/>
            <person name="Cao W."/>
        </authorList>
    </citation>
    <scope>NUCLEOTIDE SEQUENCE</scope>
    <source>
        <strain evidence="7">Rmic-2018</strain>
        <tissue evidence="7">Larvae</tissue>
    </source>
</reference>